<evidence type="ECO:0000313" key="3">
    <source>
        <dbReference type="Proteomes" id="UP000305948"/>
    </source>
</evidence>
<accession>A0A5C3MXG6</accession>
<gene>
    <name evidence="2" type="ORF">OE88DRAFT_1661878</name>
</gene>
<feature type="region of interest" description="Disordered" evidence="1">
    <location>
        <begin position="194"/>
        <end position="215"/>
    </location>
</feature>
<sequence>MSARIWVYSLLAGSHRFLVHMNFRDADHRMVFVPVVNRLLGISQASLKSGTCVAFGTRRTLRRPRQLQIGSRWPQWCSVRQQRSSILLAAATVTWSGFQERPGYRMLYAIRLDQASCFVSLLSRFKSEGGSSVSVRAIDRSFHSAFLWPLRGDTSVQRREGLMNDHSSQTLSLRWSDSRYRDRTNLCVDRFQGQKRAAQSMGSGSEMPDKYEASD</sequence>
<dbReference type="AlphaFoldDB" id="A0A5C3MXG6"/>
<reference evidence="2 3" key="1">
    <citation type="journal article" date="2019" name="Nat. Ecol. Evol.">
        <title>Megaphylogeny resolves global patterns of mushroom evolution.</title>
        <authorList>
            <person name="Varga T."/>
            <person name="Krizsan K."/>
            <person name="Foldi C."/>
            <person name="Dima B."/>
            <person name="Sanchez-Garcia M."/>
            <person name="Sanchez-Ramirez S."/>
            <person name="Szollosi G.J."/>
            <person name="Szarkandi J.G."/>
            <person name="Papp V."/>
            <person name="Albert L."/>
            <person name="Andreopoulos W."/>
            <person name="Angelini C."/>
            <person name="Antonin V."/>
            <person name="Barry K.W."/>
            <person name="Bougher N.L."/>
            <person name="Buchanan P."/>
            <person name="Buyck B."/>
            <person name="Bense V."/>
            <person name="Catcheside P."/>
            <person name="Chovatia M."/>
            <person name="Cooper J."/>
            <person name="Damon W."/>
            <person name="Desjardin D."/>
            <person name="Finy P."/>
            <person name="Geml J."/>
            <person name="Haridas S."/>
            <person name="Hughes K."/>
            <person name="Justo A."/>
            <person name="Karasinski D."/>
            <person name="Kautmanova I."/>
            <person name="Kiss B."/>
            <person name="Kocsube S."/>
            <person name="Kotiranta H."/>
            <person name="LaButti K.M."/>
            <person name="Lechner B.E."/>
            <person name="Liimatainen K."/>
            <person name="Lipzen A."/>
            <person name="Lukacs Z."/>
            <person name="Mihaltcheva S."/>
            <person name="Morgado L.N."/>
            <person name="Niskanen T."/>
            <person name="Noordeloos M.E."/>
            <person name="Ohm R.A."/>
            <person name="Ortiz-Santana B."/>
            <person name="Ovrebo C."/>
            <person name="Racz N."/>
            <person name="Riley R."/>
            <person name="Savchenko A."/>
            <person name="Shiryaev A."/>
            <person name="Soop K."/>
            <person name="Spirin V."/>
            <person name="Szebenyi C."/>
            <person name="Tomsovsky M."/>
            <person name="Tulloss R.E."/>
            <person name="Uehling J."/>
            <person name="Grigoriev I.V."/>
            <person name="Vagvolgyi C."/>
            <person name="Papp T."/>
            <person name="Martin F.M."/>
            <person name="Miettinen O."/>
            <person name="Hibbett D.S."/>
            <person name="Nagy L.G."/>
        </authorList>
    </citation>
    <scope>NUCLEOTIDE SEQUENCE [LARGE SCALE GENOMIC DNA]</scope>
    <source>
        <strain evidence="2 3">OMC1185</strain>
    </source>
</reference>
<protein>
    <submittedName>
        <fullName evidence="2">Uncharacterized protein</fullName>
    </submittedName>
</protein>
<dbReference type="Proteomes" id="UP000305948">
    <property type="component" value="Unassembled WGS sequence"/>
</dbReference>
<evidence type="ECO:0000313" key="2">
    <source>
        <dbReference type="EMBL" id="TFK50229.1"/>
    </source>
</evidence>
<name>A0A5C3MXG6_9AGAM</name>
<keyword evidence="3" id="KW-1185">Reference proteome</keyword>
<proteinExistence type="predicted"/>
<organism evidence="2 3">
    <name type="scientific">Heliocybe sulcata</name>
    <dbReference type="NCBI Taxonomy" id="5364"/>
    <lineage>
        <taxon>Eukaryota</taxon>
        <taxon>Fungi</taxon>
        <taxon>Dikarya</taxon>
        <taxon>Basidiomycota</taxon>
        <taxon>Agaricomycotina</taxon>
        <taxon>Agaricomycetes</taxon>
        <taxon>Gloeophyllales</taxon>
        <taxon>Gloeophyllaceae</taxon>
        <taxon>Heliocybe</taxon>
    </lineage>
</organism>
<evidence type="ECO:0000256" key="1">
    <source>
        <dbReference type="SAM" id="MobiDB-lite"/>
    </source>
</evidence>
<dbReference type="EMBL" id="ML213514">
    <property type="protein sequence ID" value="TFK50229.1"/>
    <property type="molecule type" value="Genomic_DNA"/>
</dbReference>